<keyword evidence="3" id="KW-1185">Reference proteome</keyword>
<evidence type="ECO:0000313" key="3">
    <source>
        <dbReference type="Proteomes" id="UP001596208"/>
    </source>
</evidence>
<evidence type="ECO:0000259" key="1">
    <source>
        <dbReference type="Pfam" id="PF06889"/>
    </source>
</evidence>
<comment type="caution">
    <text evidence="2">The sequence shown here is derived from an EMBL/GenBank/DDBJ whole genome shotgun (WGS) entry which is preliminary data.</text>
</comment>
<accession>A0ABW0B918</accession>
<gene>
    <name evidence="2" type="ORF">ACFPRK_24020</name>
</gene>
<reference evidence="3" key="1">
    <citation type="journal article" date="2019" name="Int. J. Syst. Evol. Microbiol.">
        <title>The Global Catalogue of Microorganisms (GCM) 10K type strain sequencing project: providing services to taxonomists for standard genome sequencing and annotation.</title>
        <authorList>
            <consortium name="The Broad Institute Genomics Platform"/>
            <consortium name="The Broad Institute Genome Sequencing Center for Infectious Disease"/>
            <person name="Wu L."/>
            <person name="Ma J."/>
        </authorList>
    </citation>
    <scope>NUCLEOTIDE SEQUENCE [LARGE SCALE GENOMIC DNA]</scope>
    <source>
        <strain evidence="3">CGMCC 4.1721</strain>
    </source>
</reference>
<feature type="domain" description="DUF1266" evidence="1">
    <location>
        <begin position="196"/>
        <end position="391"/>
    </location>
</feature>
<organism evidence="2 3">
    <name type="scientific">Streptomyces mutomycini</name>
    <dbReference type="NCBI Taxonomy" id="284036"/>
    <lineage>
        <taxon>Bacteria</taxon>
        <taxon>Bacillati</taxon>
        <taxon>Actinomycetota</taxon>
        <taxon>Actinomycetes</taxon>
        <taxon>Kitasatosporales</taxon>
        <taxon>Streptomycetaceae</taxon>
        <taxon>Streptomyces</taxon>
    </lineage>
</organism>
<protein>
    <submittedName>
        <fullName evidence="2">DUF1266 domain-containing protein</fullName>
    </submittedName>
</protein>
<dbReference type="RefSeq" id="WP_381824224.1">
    <property type="nucleotide sequence ID" value="NZ_JBFADZ010000011.1"/>
</dbReference>
<evidence type="ECO:0000313" key="2">
    <source>
        <dbReference type="EMBL" id="MFC5173638.1"/>
    </source>
</evidence>
<dbReference type="EMBL" id="JBHSKI010000011">
    <property type="protein sequence ID" value="MFC5173638.1"/>
    <property type="molecule type" value="Genomic_DNA"/>
</dbReference>
<dbReference type="Proteomes" id="UP001596208">
    <property type="component" value="Unassembled WGS sequence"/>
</dbReference>
<dbReference type="Pfam" id="PF06889">
    <property type="entry name" value="DUF1266"/>
    <property type="match status" value="1"/>
</dbReference>
<name>A0ABW0B918_9ACTN</name>
<proteinExistence type="predicted"/>
<sequence>MTTGTGTMTGTGAWAPPTEAERLLLEAAAAGDREALPAALAASRLFVLVARLHADTPGFAPPLTAQPDPARPDRMCVTVLTSGMLPPWHPDWVFEAVGLDELARRWPDKVRWLGINPGTPYALTVEAGAGRRRAWLKAHARSGGPRGGLLLTHAAGPLHGPVAHGLALGAHLAVHNGLVWNDLGAAYEGYATDRARLRNPWGVQTRAAYRETIESLLATRLVGRAHESVLQIRRSLAVRLSRTPTVPEWSAAVTAEMTRRQSTAEGTAEAHEALRLAVTYEERFRADGALGAGMRVDTLAAFDYGRAVNVVRLALGARLCDPHEAEQTVLRIGALAKRAYGSWAQFSLGYSLTRVMHFDADDPSGVKYEQSLAQHRVLTQDPNSPYRNVAW</sequence>
<dbReference type="InterPro" id="IPR009677">
    <property type="entry name" value="DUF1266"/>
</dbReference>